<evidence type="ECO:0000256" key="2">
    <source>
        <dbReference type="ARBA" id="ARBA00004123"/>
    </source>
</evidence>
<dbReference type="GO" id="GO:0005634">
    <property type="term" value="C:nucleus"/>
    <property type="evidence" value="ECO:0007669"/>
    <property type="project" value="UniProtKB-SubCell"/>
</dbReference>
<evidence type="ECO:0000256" key="9">
    <source>
        <dbReference type="ARBA" id="ARBA00022801"/>
    </source>
</evidence>
<feature type="domain" description="Helicase C-terminal" evidence="17">
    <location>
        <begin position="124"/>
        <end position="319"/>
    </location>
</feature>
<dbReference type="Pfam" id="PF00271">
    <property type="entry name" value="Helicase_C"/>
    <property type="match status" value="1"/>
</dbReference>
<dbReference type="InterPro" id="IPR036390">
    <property type="entry name" value="WH_DNA-bd_sf"/>
</dbReference>
<organism evidence="18 19">
    <name type="scientific">Rhynchophorus ferrugineus</name>
    <name type="common">Red palm weevil</name>
    <name type="synonym">Curculio ferrugineus</name>
    <dbReference type="NCBI Taxonomy" id="354439"/>
    <lineage>
        <taxon>Eukaryota</taxon>
        <taxon>Metazoa</taxon>
        <taxon>Ecdysozoa</taxon>
        <taxon>Arthropoda</taxon>
        <taxon>Hexapoda</taxon>
        <taxon>Insecta</taxon>
        <taxon>Pterygota</taxon>
        <taxon>Neoptera</taxon>
        <taxon>Endopterygota</taxon>
        <taxon>Coleoptera</taxon>
        <taxon>Polyphaga</taxon>
        <taxon>Cucujiformia</taxon>
        <taxon>Curculionidae</taxon>
        <taxon>Dryophthorinae</taxon>
        <taxon>Rhynchophorus</taxon>
    </lineage>
</organism>
<evidence type="ECO:0000256" key="1">
    <source>
        <dbReference type="ARBA" id="ARBA00001946"/>
    </source>
</evidence>
<dbReference type="SMART" id="SM00490">
    <property type="entry name" value="HELICc"/>
    <property type="match status" value="1"/>
</dbReference>
<keyword evidence="7" id="KW-0547">Nucleotide-binding</keyword>
<name>A0A834ME06_RHYFE</name>
<evidence type="ECO:0000256" key="6">
    <source>
        <dbReference type="ARBA" id="ARBA00022695"/>
    </source>
</evidence>
<dbReference type="Gene3D" id="1.10.150.20">
    <property type="entry name" value="5' to 3' exonuclease, C-terminal subdomain"/>
    <property type="match status" value="1"/>
</dbReference>
<dbReference type="InterPro" id="IPR014001">
    <property type="entry name" value="Helicase_ATP-bd"/>
</dbReference>
<keyword evidence="13" id="KW-0539">Nucleus</keyword>
<dbReference type="InterPro" id="IPR012337">
    <property type="entry name" value="RNaseH-like_sf"/>
</dbReference>
<dbReference type="Gene3D" id="3.40.50.300">
    <property type="entry name" value="P-loop containing nucleotide triphosphate hydrolases"/>
    <property type="match status" value="2"/>
</dbReference>
<accession>A0A834ME06</accession>
<dbReference type="InterPro" id="IPR019760">
    <property type="entry name" value="DNA-dir_DNA_pol_A_CS"/>
</dbReference>
<dbReference type="GO" id="GO:0042575">
    <property type="term" value="C:DNA polymerase complex"/>
    <property type="evidence" value="ECO:0007669"/>
    <property type="project" value="UniProtKB-ARBA"/>
</dbReference>
<dbReference type="GO" id="GO:0003887">
    <property type="term" value="F:DNA-directed DNA polymerase activity"/>
    <property type="evidence" value="ECO:0007669"/>
    <property type="project" value="UniProtKB-KW"/>
</dbReference>
<dbReference type="EC" id="2.7.7.7" evidence="4"/>
<dbReference type="InterPro" id="IPR002298">
    <property type="entry name" value="DNA_polymerase_A"/>
</dbReference>
<evidence type="ECO:0000256" key="4">
    <source>
        <dbReference type="ARBA" id="ARBA00012417"/>
    </source>
</evidence>
<dbReference type="PROSITE" id="PS51192">
    <property type="entry name" value="HELICASE_ATP_BIND_1"/>
    <property type="match status" value="1"/>
</dbReference>
<dbReference type="Gene3D" id="3.30.70.370">
    <property type="match status" value="1"/>
</dbReference>
<dbReference type="FunFam" id="1.10.3380.20:FF:000001">
    <property type="entry name" value="DNA polymerase theta"/>
    <property type="match status" value="1"/>
</dbReference>
<evidence type="ECO:0000256" key="14">
    <source>
        <dbReference type="ARBA" id="ARBA00049244"/>
    </source>
</evidence>
<dbReference type="SUPFAM" id="SSF158702">
    <property type="entry name" value="Sec63 N-terminal domain-like"/>
    <property type="match status" value="1"/>
</dbReference>
<evidence type="ECO:0000256" key="13">
    <source>
        <dbReference type="ARBA" id="ARBA00023242"/>
    </source>
</evidence>
<dbReference type="InterPro" id="IPR001650">
    <property type="entry name" value="Helicase_C-like"/>
</dbReference>
<comment type="caution">
    <text evidence="18">The sequence shown here is derived from an EMBL/GenBank/DDBJ whole genome shotgun (WGS) entry which is preliminary data.</text>
</comment>
<feature type="domain" description="Helicase ATP-binding" evidence="16">
    <location>
        <begin position="1"/>
        <end position="85"/>
    </location>
</feature>
<dbReference type="InterPro" id="IPR001098">
    <property type="entry name" value="DNA-dir_DNA_pol_A_palm_dom"/>
</dbReference>
<evidence type="ECO:0000256" key="7">
    <source>
        <dbReference type="ARBA" id="ARBA00022741"/>
    </source>
</evidence>
<dbReference type="Pfam" id="PF00476">
    <property type="entry name" value="DNA_pol_A"/>
    <property type="match status" value="1"/>
</dbReference>
<dbReference type="InterPro" id="IPR036397">
    <property type="entry name" value="RNaseH_sf"/>
</dbReference>
<dbReference type="CDD" id="cd08638">
    <property type="entry name" value="DNA_pol_A_theta"/>
    <property type="match status" value="1"/>
</dbReference>
<evidence type="ECO:0000256" key="8">
    <source>
        <dbReference type="ARBA" id="ARBA00022763"/>
    </source>
</evidence>
<reference evidence="18" key="1">
    <citation type="submission" date="2020-08" db="EMBL/GenBank/DDBJ databases">
        <title>Genome sequencing and assembly of the red palm weevil Rhynchophorus ferrugineus.</title>
        <authorList>
            <person name="Dias G.B."/>
            <person name="Bergman C.M."/>
            <person name="Manee M."/>
        </authorList>
    </citation>
    <scope>NUCLEOTIDE SEQUENCE</scope>
    <source>
        <strain evidence="18">AA-2017</strain>
        <tissue evidence="18">Whole larva</tissue>
    </source>
</reference>
<dbReference type="Pfam" id="PF21099">
    <property type="entry name" value="POLQ_helical"/>
    <property type="match status" value="1"/>
</dbReference>
<dbReference type="FunFam" id="1.10.150.20:FF:000070">
    <property type="entry name" value="DNA polymerase I, putative"/>
    <property type="match status" value="1"/>
</dbReference>
<dbReference type="Proteomes" id="UP000625711">
    <property type="component" value="Unassembled WGS sequence"/>
</dbReference>
<sequence>MGSYNPPGGINSVHMAICTIEKANSLVNRFLEENRISEIGAIIVDEMHLLARDKSVQIQIVGMSATLPNLSDLAKWLEADLFTTIFRPVPLSEQAIVCGDVYDNNMKLIRKLETIPDLGTDTDNILQLCLETIETSSSVLIFCPSKNWCESLAQQLSLALYRISNQNNKYGDILRKEISGSPILEVLEQLKYCPVGLDQILYKVISFGVAFHHAGLTLDERDIIENAFRSGVVRILLATSTLSSGVNLPARRVIIRSPNFCGKPIDSLTYRQMIGRAGRMGKDTIGESFLVCQKNDYQTALELMSGNIPPVESCLEGSGKLKRAILEVISSGVASTLTDVQLFTNCTLLSITRSKGNNLENPIEEAVNFLVTNEFIKLYKTADGQEKYMATSLGKACLSSSIAPDEGLSLFTELEKARRCFVLESELHIIYLVTPYSACNSWTQIDWMFYLDLWDKLIPAMKKVGELVGVKESYIVSCTRGKIETNTSRAFHQLMVHKRFFVALVLQDLVNEKPLNEVCNKYNCNRGMLQSLQQSAATFAGMVTSFSRQLGWSSIELLVSQFQDRMQFGVSRDLLDLMRLHYLNGKIARILYNAGIETLVDLANSDIETIENIFHKAAPFESTKKREEETNHESEKRKKLRNVWIAGKEGLTEKEAGELLLQGARDYLQKEIGLKEAKWKTDDKNSKNNIHTLINTTKEQLSTKSDNIKKTNIENNEITSENNYISEKIPNTYNDSKSSKAINSMSTAEDIDENISLSFSSLDLEKSNQNPIETNETFIDKSHCDNQLEPNSQNVSKNVNISNTNINISCFTNNIDSINATKENIFGETMYKETILTTQTVVENISKSIKISKSQDIDINISEDIAGLDEQINMSLSSLNLDESFNIIQENIKQPKDNLNEKTISVKNINENDKTDLGMKINENTNTTDSICLDSIMANYNECMNMSLSPFKLDVSNKEISSSQSKDNISESNNKIEVDLKVSQELFHNVDSSNNFSDINFTSIEKNLDIEDTEAKKIDEEKLEMTYIKHCSVANLSLSIQDLADNIDKSAGGKVQEADYSNILELRSPKINPKIFLSSENKPERVEYNLSFRLSDESTYETEPMTKAEEIDGDNHSISSSDSSLFDGTPTKKSVILEMLNTPYVSNIPKTSLNCNISNTKTSEFSLANIVSIDLKALEQFLENLQKQRILSFSLVCSKSPVVKKVIGADIMDLHNNSESPKNKGIKMIGIGIYWGNKSIYYLPMDEKNLSRKILKAFKIIFENKDVTIRMFNSKEQIKLLKTCFKMPFLCKIEDPKITDWLLDPEGREKSLSTMVELYTNEFVYTLQLFENSKILGTIFCDIRNLGLAKSRTAVEAFLIWNLAILLKTKLDKCVCSGGIQIHSSFPTIYELEMRTVLCLANLEISGMTASKAALQDLVDVLRKHQSTIEKKAYSLAGRRFNFSSSADVAKAIGIYKGKRVSTRKVILEQHEHPISELVLQWRKINFTQTNMIIPLIRSCENNRIFGTYNSHTATGRLTMHEPNIQMVTKDFTIVNPITNEVSIISCRSAFVAPEGCLLISADYCQLELRILTYLSEDKLLLDIMKKPGDVFKYIAAQWNQVSEETVNDETRAHAKQICYGIIYGMGAKTLADQLGVSEDDAFYFMETFRNTYEGIKQFTKRTIDDCKRKGYVETITGRRRYLPNINNNDSSMRCQAERQAVNTSIQGSAADIVKHAMVLIEDKLNILFKKSRHKPILTLHLHDELIYEVPEKYVVKVISIVKEGMESSAQTFGHFPIKIKTGKSWGEMKEYTSL</sequence>
<dbReference type="InterPro" id="IPR027417">
    <property type="entry name" value="P-loop_NTPase"/>
</dbReference>
<evidence type="ECO:0000259" key="17">
    <source>
        <dbReference type="PROSITE" id="PS51194"/>
    </source>
</evidence>
<dbReference type="SUPFAM" id="SSF56672">
    <property type="entry name" value="DNA/RNA polymerases"/>
    <property type="match status" value="1"/>
</dbReference>
<evidence type="ECO:0000313" key="19">
    <source>
        <dbReference type="Proteomes" id="UP000625711"/>
    </source>
</evidence>
<gene>
    <name evidence="18" type="ORF">GWI33_008607</name>
</gene>
<dbReference type="GO" id="GO:0097681">
    <property type="term" value="P:double-strand break repair via alternative nonhomologous end joining"/>
    <property type="evidence" value="ECO:0007669"/>
    <property type="project" value="TreeGrafter"/>
</dbReference>
<evidence type="ECO:0000256" key="11">
    <source>
        <dbReference type="ARBA" id="ARBA00022932"/>
    </source>
</evidence>
<dbReference type="SUPFAM" id="SSF46785">
    <property type="entry name" value="Winged helix' DNA-binding domain"/>
    <property type="match status" value="1"/>
</dbReference>
<protein>
    <recommendedName>
        <fullName evidence="15">DNA polymerase theta</fullName>
        <ecNumber evidence="4">2.7.7.7</ecNumber>
    </recommendedName>
</protein>
<comment type="catalytic activity">
    <reaction evidence="14">
        <text>DNA(n) + a 2'-deoxyribonucleoside 5'-triphosphate = DNA(n+1) + diphosphate</text>
        <dbReference type="Rhea" id="RHEA:22508"/>
        <dbReference type="Rhea" id="RHEA-COMP:17339"/>
        <dbReference type="Rhea" id="RHEA-COMP:17340"/>
        <dbReference type="ChEBI" id="CHEBI:33019"/>
        <dbReference type="ChEBI" id="CHEBI:61560"/>
        <dbReference type="ChEBI" id="CHEBI:173112"/>
        <dbReference type="EC" id="2.7.7.7"/>
    </reaction>
</comment>
<keyword evidence="19" id="KW-1185">Reference proteome</keyword>
<dbReference type="GO" id="GO:0006261">
    <property type="term" value="P:DNA-templated DNA replication"/>
    <property type="evidence" value="ECO:0007669"/>
    <property type="project" value="InterPro"/>
</dbReference>
<comment type="similarity">
    <text evidence="3">Belongs to the DNA polymerase type-A family.</text>
</comment>
<keyword evidence="8" id="KW-0227">DNA damage</keyword>
<keyword evidence="11" id="KW-0239">DNA-directed DNA polymerase</keyword>
<dbReference type="SMART" id="SM00482">
    <property type="entry name" value="POLAc"/>
    <property type="match status" value="1"/>
</dbReference>
<evidence type="ECO:0000256" key="5">
    <source>
        <dbReference type="ARBA" id="ARBA00022679"/>
    </source>
</evidence>
<evidence type="ECO:0000256" key="15">
    <source>
        <dbReference type="ARBA" id="ARBA00074669"/>
    </source>
</evidence>
<dbReference type="PRINTS" id="PR00868">
    <property type="entry name" value="DNAPOLI"/>
</dbReference>
<dbReference type="InterPro" id="IPR057220">
    <property type="entry name" value="DUF7898"/>
</dbReference>
<dbReference type="PANTHER" id="PTHR10133:SF62">
    <property type="entry name" value="DNA POLYMERASE THETA"/>
    <property type="match status" value="1"/>
</dbReference>
<dbReference type="GO" id="GO:0016787">
    <property type="term" value="F:hydrolase activity"/>
    <property type="evidence" value="ECO:0007669"/>
    <property type="project" value="UniProtKB-KW"/>
</dbReference>
<dbReference type="InterPro" id="IPR046931">
    <property type="entry name" value="HTH_61"/>
</dbReference>
<evidence type="ECO:0000256" key="3">
    <source>
        <dbReference type="ARBA" id="ARBA00007705"/>
    </source>
</evidence>
<dbReference type="PANTHER" id="PTHR10133">
    <property type="entry name" value="DNA POLYMERASE I"/>
    <property type="match status" value="1"/>
</dbReference>
<dbReference type="InterPro" id="IPR048960">
    <property type="entry name" value="POLQ-like_helical"/>
</dbReference>
<evidence type="ECO:0000256" key="12">
    <source>
        <dbReference type="ARBA" id="ARBA00023204"/>
    </source>
</evidence>
<dbReference type="GO" id="GO:0005524">
    <property type="term" value="F:ATP binding"/>
    <property type="evidence" value="ECO:0007669"/>
    <property type="project" value="UniProtKB-KW"/>
</dbReference>
<proteinExistence type="inferred from homology"/>
<dbReference type="InterPro" id="IPR043502">
    <property type="entry name" value="DNA/RNA_pol_sf"/>
</dbReference>
<dbReference type="SUPFAM" id="SSF53098">
    <property type="entry name" value="Ribonuclease H-like"/>
    <property type="match status" value="1"/>
</dbReference>
<dbReference type="PROSITE" id="PS00447">
    <property type="entry name" value="DNA_POLYMERASE_A"/>
    <property type="match status" value="1"/>
</dbReference>
<keyword evidence="9" id="KW-0378">Hydrolase</keyword>
<dbReference type="PROSITE" id="PS51194">
    <property type="entry name" value="HELICASE_CTER"/>
    <property type="match status" value="1"/>
</dbReference>
<dbReference type="Gene3D" id="3.30.420.10">
    <property type="entry name" value="Ribonuclease H-like superfamily/Ribonuclease H"/>
    <property type="match status" value="1"/>
</dbReference>
<evidence type="ECO:0000256" key="10">
    <source>
        <dbReference type="ARBA" id="ARBA00022840"/>
    </source>
</evidence>
<comment type="subcellular location">
    <subcellularLocation>
        <location evidence="2">Nucleus</location>
    </subcellularLocation>
</comment>
<evidence type="ECO:0000313" key="18">
    <source>
        <dbReference type="EMBL" id="KAF7278251.1"/>
    </source>
</evidence>
<dbReference type="Gene3D" id="1.20.1060.10">
    <property type="entry name" value="Taq DNA Polymerase, Chain T, domain 4"/>
    <property type="match status" value="1"/>
</dbReference>
<dbReference type="SUPFAM" id="SSF52540">
    <property type="entry name" value="P-loop containing nucleoside triphosphate hydrolases"/>
    <property type="match status" value="2"/>
</dbReference>
<dbReference type="EMBL" id="JAACXV010000404">
    <property type="protein sequence ID" value="KAF7278251.1"/>
    <property type="molecule type" value="Genomic_DNA"/>
</dbReference>
<dbReference type="Gene3D" id="1.10.3380.20">
    <property type="match status" value="1"/>
</dbReference>
<dbReference type="GO" id="GO:0003677">
    <property type="term" value="F:DNA binding"/>
    <property type="evidence" value="ECO:0007669"/>
    <property type="project" value="InterPro"/>
</dbReference>
<evidence type="ECO:0000259" key="16">
    <source>
        <dbReference type="PROSITE" id="PS51192"/>
    </source>
</evidence>
<comment type="cofactor">
    <cofactor evidence="1">
        <name>Mg(2+)</name>
        <dbReference type="ChEBI" id="CHEBI:18420"/>
    </cofactor>
</comment>
<dbReference type="Pfam" id="PF20470">
    <property type="entry name" value="HTH_61"/>
    <property type="match status" value="1"/>
</dbReference>
<keyword evidence="5" id="KW-0808">Transferase</keyword>
<dbReference type="OrthoDB" id="275278at2759"/>
<dbReference type="CDD" id="cd18795">
    <property type="entry name" value="SF2_C_Ski2"/>
    <property type="match status" value="1"/>
</dbReference>
<dbReference type="Pfam" id="PF25453">
    <property type="entry name" value="DUF7898"/>
    <property type="match status" value="1"/>
</dbReference>
<keyword evidence="6" id="KW-0548">Nucleotidyltransferase</keyword>
<keyword evidence="12" id="KW-0234">DNA repair</keyword>
<keyword evidence="10" id="KW-0067">ATP-binding</keyword>